<protein>
    <submittedName>
        <fullName evidence="2">Uncharacterized protein LOC111127374</fullName>
    </submittedName>
</protein>
<sequence>MSNLKCVPKDSFINICRSADTGAVWITNFGRITKAQVKGKCRRIRKNTIGFRHRRHIRATRSHVKGVMTQENGIIQDKIGWQKKTYKFSCPNNSVIYSFDFRVSSVPNTRRAKTICQGYSPQLLVQKNNCFWKNSCRVSWNYPQVITTSADPRCIGQRTSLFTTKEHQCMPKDRIHDVCKKRDTKGRRGLLRSHKHYPWNYNAIPQNCTTRIKITHGGALFLHLHDIDLDSSHDALRVVHVRSSVTCPIPDSSLREGVWLQGGYVRVLFNVAYRSKRGRGFIMSYKNVKERVPNSPEDNNDKCPQYAKN</sequence>
<proteinExistence type="predicted"/>
<keyword evidence="1" id="KW-1185">Reference proteome</keyword>
<reference evidence="2" key="1">
    <citation type="submission" date="2025-08" db="UniProtKB">
        <authorList>
            <consortium name="RefSeq"/>
        </authorList>
    </citation>
    <scope>IDENTIFICATION</scope>
    <source>
        <tissue evidence="2">Whole sample</tissue>
    </source>
</reference>
<dbReference type="GeneID" id="111127374"/>
<dbReference type="RefSeq" id="XP_022328236.1">
    <property type="nucleotide sequence ID" value="XM_022472528.1"/>
</dbReference>
<dbReference type="InterPro" id="IPR035914">
    <property type="entry name" value="Sperma_CUB_dom_sf"/>
</dbReference>
<organism evidence="1 2">
    <name type="scientific">Crassostrea virginica</name>
    <name type="common">Eastern oyster</name>
    <dbReference type="NCBI Taxonomy" id="6565"/>
    <lineage>
        <taxon>Eukaryota</taxon>
        <taxon>Metazoa</taxon>
        <taxon>Spiralia</taxon>
        <taxon>Lophotrochozoa</taxon>
        <taxon>Mollusca</taxon>
        <taxon>Bivalvia</taxon>
        <taxon>Autobranchia</taxon>
        <taxon>Pteriomorphia</taxon>
        <taxon>Ostreida</taxon>
        <taxon>Ostreoidea</taxon>
        <taxon>Ostreidae</taxon>
        <taxon>Crassostrea</taxon>
    </lineage>
</organism>
<dbReference type="AlphaFoldDB" id="A0A8B8DMN2"/>
<evidence type="ECO:0000313" key="2">
    <source>
        <dbReference type="RefSeq" id="XP_022328236.1"/>
    </source>
</evidence>
<dbReference type="KEGG" id="cvn:111127374"/>
<dbReference type="OrthoDB" id="6084438at2759"/>
<name>A0A8B8DMN2_CRAVI</name>
<dbReference type="SUPFAM" id="SSF49854">
    <property type="entry name" value="Spermadhesin, CUB domain"/>
    <property type="match status" value="1"/>
</dbReference>
<gene>
    <name evidence="2" type="primary">LOC111127374</name>
</gene>
<dbReference type="Proteomes" id="UP000694844">
    <property type="component" value="Chromosome 3"/>
</dbReference>
<accession>A0A8B8DMN2</accession>
<evidence type="ECO:0000313" key="1">
    <source>
        <dbReference type="Proteomes" id="UP000694844"/>
    </source>
</evidence>